<name>A0A811S5A5_9POAL</name>
<evidence type="ECO:0000313" key="2">
    <source>
        <dbReference type="EMBL" id="CAD6336234.1"/>
    </source>
</evidence>
<dbReference type="Proteomes" id="UP000604825">
    <property type="component" value="Unassembled WGS sequence"/>
</dbReference>
<feature type="region of interest" description="Disordered" evidence="1">
    <location>
        <begin position="201"/>
        <end position="248"/>
    </location>
</feature>
<dbReference type="PANTHER" id="PTHR33087">
    <property type="entry name" value="OS07G0539200 PROTEIN"/>
    <property type="match status" value="1"/>
</dbReference>
<reference evidence="2" key="1">
    <citation type="submission" date="2020-10" db="EMBL/GenBank/DDBJ databases">
        <authorList>
            <person name="Han B."/>
            <person name="Lu T."/>
            <person name="Zhao Q."/>
            <person name="Huang X."/>
            <person name="Zhao Y."/>
        </authorList>
    </citation>
    <scope>NUCLEOTIDE SEQUENCE</scope>
</reference>
<dbReference type="InterPro" id="IPR053253">
    <property type="entry name" value="Sex_diff_modulator"/>
</dbReference>
<protein>
    <submittedName>
        <fullName evidence="2">Uncharacterized protein</fullName>
    </submittedName>
</protein>
<dbReference type="OrthoDB" id="696323at2759"/>
<organism evidence="2 3">
    <name type="scientific">Miscanthus lutarioriparius</name>
    <dbReference type="NCBI Taxonomy" id="422564"/>
    <lineage>
        <taxon>Eukaryota</taxon>
        <taxon>Viridiplantae</taxon>
        <taxon>Streptophyta</taxon>
        <taxon>Embryophyta</taxon>
        <taxon>Tracheophyta</taxon>
        <taxon>Spermatophyta</taxon>
        <taxon>Magnoliopsida</taxon>
        <taxon>Liliopsida</taxon>
        <taxon>Poales</taxon>
        <taxon>Poaceae</taxon>
        <taxon>PACMAD clade</taxon>
        <taxon>Panicoideae</taxon>
        <taxon>Andropogonodae</taxon>
        <taxon>Andropogoneae</taxon>
        <taxon>Saccharinae</taxon>
        <taxon>Miscanthus</taxon>
    </lineage>
</organism>
<sequence>MMLDHLREHFGITDDRVSVRWTRPDDFIVRFTNHEDLELVLRTPLPVGAPFALWWRRWSRLIMGSAGAFRYRVLVGMKGIPSHARSTATAQDILGSSSAKVDIANFDALADPDDERELFVAAWCAHPDLVPDEMIMAVPELEEEHDGGSLLYLRPHEIIHDEVPALRYLVRLRIIEFQDWHTPPTSWDEWMGADGSDDSGDSNFNGYHPGFATRGGGGARPWTTRFGGADEPRLGPGSGPAFQARQSR</sequence>
<proteinExistence type="predicted"/>
<dbReference type="PANTHER" id="PTHR33087:SF38">
    <property type="entry name" value="OS10G0201600 PROTEIN"/>
    <property type="match status" value="1"/>
</dbReference>
<dbReference type="AlphaFoldDB" id="A0A811S5A5"/>
<gene>
    <name evidence="2" type="ORF">NCGR_LOCUS60332</name>
</gene>
<comment type="caution">
    <text evidence="2">The sequence shown here is derived from an EMBL/GenBank/DDBJ whole genome shotgun (WGS) entry which is preliminary data.</text>
</comment>
<evidence type="ECO:0000313" key="3">
    <source>
        <dbReference type="Proteomes" id="UP000604825"/>
    </source>
</evidence>
<evidence type="ECO:0000256" key="1">
    <source>
        <dbReference type="SAM" id="MobiDB-lite"/>
    </source>
</evidence>
<accession>A0A811S5A5</accession>
<keyword evidence="3" id="KW-1185">Reference proteome</keyword>
<dbReference type="EMBL" id="CAJGYO010000018">
    <property type="protein sequence ID" value="CAD6336234.1"/>
    <property type="molecule type" value="Genomic_DNA"/>
</dbReference>